<evidence type="ECO:0000259" key="1">
    <source>
        <dbReference type="PROSITE" id="PS50943"/>
    </source>
</evidence>
<dbReference type="SUPFAM" id="SSF47413">
    <property type="entry name" value="lambda repressor-like DNA-binding domains"/>
    <property type="match status" value="1"/>
</dbReference>
<dbReference type="SMART" id="SM00530">
    <property type="entry name" value="HTH_XRE"/>
    <property type="match status" value="1"/>
</dbReference>
<dbReference type="InterPro" id="IPR010982">
    <property type="entry name" value="Lambda_DNA-bd_dom_sf"/>
</dbReference>
<dbReference type="PROSITE" id="PS50943">
    <property type="entry name" value="HTH_CROC1"/>
    <property type="match status" value="1"/>
</dbReference>
<evidence type="ECO:0000313" key="3">
    <source>
        <dbReference type="Proteomes" id="UP000278222"/>
    </source>
</evidence>
<dbReference type="AlphaFoldDB" id="A0A3N1M9L3"/>
<dbReference type="OrthoDB" id="7365273at2"/>
<organism evidence="2 3">
    <name type="scientific">Stella humosa</name>
    <dbReference type="NCBI Taxonomy" id="94"/>
    <lineage>
        <taxon>Bacteria</taxon>
        <taxon>Pseudomonadati</taxon>
        <taxon>Pseudomonadota</taxon>
        <taxon>Alphaproteobacteria</taxon>
        <taxon>Rhodospirillales</taxon>
        <taxon>Stellaceae</taxon>
        <taxon>Stella</taxon>
    </lineage>
</organism>
<accession>A0A3N1M9L3</accession>
<dbReference type="Pfam" id="PF13560">
    <property type="entry name" value="HTH_31"/>
    <property type="match status" value="1"/>
</dbReference>
<comment type="caution">
    <text evidence="2">The sequence shown here is derived from an EMBL/GenBank/DDBJ whole genome shotgun (WGS) entry which is preliminary data.</text>
</comment>
<reference evidence="2 3" key="1">
    <citation type="submission" date="2018-11" db="EMBL/GenBank/DDBJ databases">
        <title>Genomic Encyclopedia of Type Strains, Phase IV (KMG-IV): sequencing the most valuable type-strain genomes for metagenomic binning, comparative biology and taxonomic classification.</title>
        <authorList>
            <person name="Goeker M."/>
        </authorList>
    </citation>
    <scope>NUCLEOTIDE SEQUENCE [LARGE SCALE GENOMIC DNA]</scope>
    <source>
        <strain evidence="2 3">DSM 5900</strain>
    </source>
</reference>
<dbReference type="InterPro" id="IPR001387">
    <property type="entry name" value="Cro/C1-type_HTH"/>
</dbReference>
<gene>
    <name evidence="2" type="ORF">EDC65_1713</name>
</gene>
<keyword evidence="2" id="KW-0238">DNA-binding</keyword>
<dbReference type="RefSeq" id="WP_123689258.1">
    <property type="nucleotide sequence ID" value="NZ_AP019700.1"/>
</dbReference>
<dbReference type="EMBL" id="RJKX01000013">
    <property type="protein sequence ID" value="ROP99918.1"/>
    <property type="molecule type" value="Genomic_DNA"/>
</dbReference>
<name>A0A3N1M9L3_9PROT</name>
<dbReference type="Gene3D" id="1.10.260.40">
    <property type="entry name" value="lambda repressor-like DNA-binding domains"/>
    <property type="match status" value="1"/>
</dbReference>
<dbReference type="Proteomes" id="UP000278222">
    <property type="component" value="Unassembled WGS sequence"/>
</dbReference>
<proteinExistence type="predicted"/>
<dbReference type="CDD" id="cd00093">
    <property type="entry name" value="HTH_XRE"/>
    <property type="match status" value="1"/>
</dbReference>
<sequence>MTKLANRAYSRYAGDAGVLLGQLIRRARLERNMTAAELAERAGLSRGLVQRIEKGDPGCAIGAVFETAAIVGVRLFDTDQAGLAATIDTNRTILALMPRSVRAPRIEADDDF</sequence>
<feature type="domain" description="HTH cro/C1-type" evidence="1">
    <location>
        <begin position="24"/>
        <end position="55"/>
    </location>
</feature>
<evidence type="ECO:0000313" key="2">
    <source>
        <dbReference type="EMBL" id="ROP99918.1"/>
    </source>
</evidence>
<protein>
    <submittedName>
        <fullName evidence="2">DNA-binding XRE family transcriptional regulator</fullName>
    </submittedName>
</protein>
<keyword evidence="3" id="KW-1185">Reference proteome</keyword>
<dbReference type="GO" id="GO:0003677">
    <property type="term" value="F:DNA binding"/>
    <property type="evidence" value="ECO:0007669"/>
    <property type="project" value="UniProtKB-KW"/>
</dbReference>